<accession>A0A7M2RGH0</accession>
<sequence>MIKNKKHIMQEQMKYFAAILFLLIFLPILGTMLLSGKNYVKLSQKDNIEQLLPSILYREIPDHYQLETICAQAVLVRSRVWYEYEKSDYDQKVYDQILKENMEYERSHHLQTDRMLLCKEAVKKTKGCVLGYGGRIVSAPFCRASNGWTRSGKEVLKRDDYGWLVGVESKPDLDYMPKRKPLSFSNDELYEKLKKIDKDQKLKKDNFADHIAISSEDSSGYAMEVEVFGIKIPGEVFRDLLGLPSASFSISKRDDKILITCRGSGHGMGMSQYGADQMAKGGKSWRDILNYYFPNTQVMKDKKK</sequence>
<evidence type="ECO:0000313" key="3">
    <source>
        <dbReference type="Proteomes" id="UP000593601"/>
    </source>
</evidence>
<dbReference type="NCBIfam" id="TIGR02669">
    <property type="entry name" value="SpoIID_LytB"/>
    <property type="match status" value="1"/>
</dbReference>
<protein>
    <submittedName>
        <fullName evidence="2">SpoIID/LytB domain-containing protein</fullName>
    </submittedName>
</protein>
<proteinExistence type="predicted"/>
<name>A0A7M2RGH0_9FIRM</name>
<dbReference type="KEGG" id="bliq:INP51_00110"/>
<dbReference type="GO" id="GO:0030435">
    <property type="term" value="P:sporulation resulting in formation of a cellular spore"/>
    <property type="evidence" value="ECO:0007669"/>
    <property type="project" value="InterPro"/>
</dbReference>
<organism evidence="2 3">
    <name type="scientific">Blautia liquoris</name>
    <dbReference type="NCBI Taxonomy" id="2779518"/>
    <lineage>
        <taxon>Bacteria</taxon>
        <taxon>Bacillati</taxon>
        <taxon>Bacillota</taxon>
        <taxon>Clostridia</taxon>
        <taxon>Lachnospirales</taxon>
        <taxon>Lachnospiraceae</taxon>
        <taxon>Blautia</taxon>
    </lineage>
</organism>
<keyword evidence="3" id="KW-1185">Reference proteome</keyword>
<gene>
    <name evidence="2" type="ORF">INP51_00110</name>
</gene>
<dbReference type="AlphaFoldDB" id="A0A7M2RGH0"/>
<dbReference type="Proteomes" id="UP000593601">
    <property type="component" value="Chromosome"/>
</dbReference>
<reference evidence="2 3" key="1">
    <citation type="submission" date="2020-10" db="EMBL/GenBank/DDBJ databases">
        <title>Blautia liquoris sp.nov., isolated from the mud in a fermentation cellar used for the production of Chinese strong-flavoured liquor.</title>
        <authorList>
            <person name="Lu L."/>
        </authorList>
    </citation>
    <scope>NUCLEOTIDE SEQUENCE [LARGE SCALE GENOMIC DNA]</scope>
    <source>
        <strain evidence="2 3">LZLJ-3</strain>
    </source>
</reference>
<dbReference type="InterPro" id="IPR013486">
    <property type="entry name" value="SpoIID/LytB"/>
</dbReference>
<evidence type="ECO:0000259" key="1">
    <source>
        <dbReference type="Pfam" id="PF08486"/>
    </source>
</evidence>
<dbReference type="EMBL" id="CP063304">
    <property type="protein sequence ID" value="QOV19425.1"/>
    <property type="molecule type" value="Genomic_DNA"/>
</dbReference>
<dbReference type="Pfam" id="PF08486">
    <property type="entry name" value="SpoIID"/>
    <property type="match status" value="1"/>
</dbReference>
<dbReference type="InterPro" id="IPR013693">
    <property type="entry name" value="SpoIID/LytB_N"/>
</dbReference>
<dbReference type="RefSeq" id="WP_193735745.1">
    <property type="nucleotide sequence ID" value="NZ_CP063304.1"/>
</dbReference>
<feature type="domain" description="Sporulation stage II protein D amidase enhancer LytB N-terminal" evidence="1">
    <location>
        <begin position="43"/>
        <end position="132"/>
    </location>
</feature>
<evidence type="ECO:0000313" key="2">
    <source>
        <dbReference type="EMBL" id="QOV19425.1"/>
    </source>
</evidence>